<gene>
    <name evidence="7" type="primary">mltG</name>
    <name evidence="8" type="ORF">UT18_C0021G0005</name>
</gene>
<dbReference type="EC" id="4.2.2.29" evidence="7"/>
<evidence type="ECO:0000256" key="1">
    <source>
        <dbReference type="ARBA" id="ARBA00022475"/>
    </source>
</evidence>
<comment type="function">
    <text evidence="7">Functions as a peptidoglycan terminase that cleaves nascent peptidoglycan strands endolytically to terminate their elongation.</text>
</comment>
<dbReference type="GO" id="GO:0009252">
    <property type="term" value="P:peptidoglycan biosynthetic process"/>
    <property type="evidence" value="ECO:0007669"/>
    <property type="project" value="UniProtKB-UniRule"/>
</dbReference>
<organism evidence="8 9">
    <name type="scientific">candidate division CPR2 bacterium GW2011_GWC2_39_10</name>
    <dbReference type="NCBI Taxonomy" id="1618345"/>
    <lineage>
        <taxon>Bacteria</taxon>
        <taxon>Bacteria division CPR2</taxon>
    </lineage>
</organism>
<comment type="caution">
    <text evidence="8">The sequence shown here is derived from an EMBL/GenBank/DDBJ whole genome shotgun (WGS) entry which is preliminary data.</text>
</comment>
<feature type="site" description="Important for catalytic activity" evidence="7">
    <location>
        <position position="219"/>
    </location>
</feature>
<dbReference type="GO" id="GO:0008932">
    <property type="term" value="F:lytic endotransglycosylase activity"/>
    <property type="evidence" value="ECO:0007669"/>
    <property type="project" value="UniProtKB-UniRule"/>
</dbReference>
<comment type="similarity">
    <text evidence="7">Belongs to the transglycosylase MltG family.</text>
</comment>
<reference evidence="8 9" key="1">
    <citation type="journal article" date="2015" name="Nature">
        <title>rRNA introns, odd ribosomes, and small enigmatic genomes across a large radiation of phyla.</title>
        <authorList>
            <person name="Brown C.T."/>
            <person name="Hug L.A."/>
            <person name="Thomas B.C."/>
            <person name="Sharon I."/>
            <person name="Castelle C.J."/>
            <person name="Singh A."/>
            <person name="Wilkins M.J."/>
            <person name="Williams K.H."/>
            <person name="Banfield J.F."/>
        </authorList>
    </citation>
    <scope>NUCLEOTIDE SEQUENCE [LARGE SCALE GENOMIC DNA]</scope>
</reference>
<keyword evidence="3 7" id="KW-1133">Transmembrane helix</keyword>
<dbReference type="STRING" id="1618345.UT18_C0021G0005"/>
<keyword evidence="6 7" id="KW-0961">Cell wall biogenesis/degradation</keyword>
<sequence length="333" mass="37456">MKRKLFFIVILFLGVILFFTSLAGTYYTAGINVKNNEYEKMTFIVHEGQSSKQIAKSLKDKGVIKSYWTFLAHLKLSGSKIRGGDYELDKGLSVKDLVVKFSVGEVKVTKVVVPEGWTVEEIIGYLDNENIFKKEDARAAIDKNYNYDFLIGKGIKSFEGYLFPDTYVIDKKASPEDLINMMLKNTESKLSIKGLKDGFGRQGLSVGQAVILASIVEKEGNGNTDRPIIAGILLNRLEYGMRLDADATVRYLTGDWTGEITQKELDEDNPYNTRKNVGLPPTPICNPGLESLNSIAYPEKTDYLYYLHGKDGKARYAKTIEEHNRNIELYLAP</sequence>
<dbReference type="InterPro" id="IPR003770">
    <property type="entry name" value="MLTG-like"/>
</dbReference>
<comment type="catalytic activity">
    <reaction evidence="7">
        <text>a peptidoglycan chain = a peptidoglycan chain with N-acetyl-1,6-anhydromuramyl-[peptide] at the reducing end + a peptidoglycan chain with N-acetylglucosamine at the non-reducing end.</text>
        <dbReference type="EC" id="4.2.2.29"/>
    </reaction>
</comment>
<dbReference type="Proteomes" id="UP000034207">
    <property type="component" value="Unassembled WGS sequence"/>
</dbReference>
<name>A0A0G0PVM2_UNCC2</name>
<dbReference type="PANTHER" id="PTHR30518:SF2">
    <property type="entry name" value="ENDOLYTIC MUREIN TRANSGLYCOSYLASE"/>
    <property type="match status" value="1"/>
</dbReference>
<keyword evidence="4 7" id="KW-0472">Membrane</keyword>
<evidence type="ECO:0000313" key="8">
    <source>
        <dbReference type="EMBL" id="KKQ93381.1"/>
    </source>
</evidence>
<evidence type="ECO:0000256" key="3">
    <source>
        <dbReference type="ARBA" id="ARBA00022989"/>
    </source>
</evidence>
<dbReference type="CDD" id="cd08010">
    <property type="entry name" value="MltG_like"/>
    <property type="match status" value="1"/>
</dbReference>
<accession>A0A0G0PVM2</accession>
<dbReference type="EMBL" id="LBVV01000021">
    <property type="protein sequence ID" value="KKQ93381.1"/>
    <property type="molecule type" value="Genomic_DNA"/>
</dbReference>
<keyword evidence="2 7" id="KW-0812">Transmembrane</keyword>
<dbReference type="Pfam" id="PF02618">
    <property type="entry name" value="YceG"/>
    <property type="match status" value="1"/>
</dbReference>
<keyword evidence="1 7" id="KW-1003">Cell membrane</keyword>
<dbReference type="GO" id="GO:0071555">
    <property type="term" value="P:cell wall organization"/>
    <property type="evidence" value="ECO:0007669"/>
    <property type="project" value="UniProtKB-KW"/>
</dbReference>
<dbReference type="Gene3D" id="3.30.1490.480">
    <property type="entry name" value="Endolytic murein transglycosylase"/>
    <property type="match status" value="1"/>
</dbReference>
<dbReference type="AlphaFoldDB" id="A0A0G0PVM2"/>
<keyword evidence="5 7" id="KW-0456">Lyase</keyword>
<evidence type="ECO:0000256" key="5">
    <source>
        <dbReference type="ARBA" id="ARBA00023239"/>
    </source>
</evidence>
<dbReference type="NCBIfam" id="TIGR00247">
    <property type="entry name" value="endolytic transglycosylase MltG"/>
    <property type="match status" value="1"/>
</dbReference>
<protein>
    <recommendedName>
        <fullName evidence="7">Endolytic murein transglycosylase</fullName>
        <ecNumber evidence="7">4.2.2.29</ecNumber>
    </recommendedName>
    <alternativeName>
        <fullName evidence="7">Peptidoglycan lytic transglycosylase</fullName>
    </alternativeName>
    <alternativeName>
        <fullName evidence="7">Peptidoglycan polymerization terminase</fullName>
    </alternativeName>
</protein>
<dbReference type="GO" id="GO:0005886">
    <property type="term" value="C:plasma membrane"/>
    <property type="evidence" value="ECO:0007669"/>
    <property type="project" value="UniProtKB-UniRule"/>
</dbReference>
<dbReference type="PANTHER" id="PTHR30518">
    <property type="entry name" value="ENDOLYTIC MUREIN TRANSGLYCOSYLASE"/>
    <property type="match status" value="1"/>
</dbReference>
<evidence type="ECO:0000256" key="4">
    <source>
        <dbReference type="ARBA" id="ARBA00023136"/>
    </source>
</evidence>
<evidence type="ECO:0000256" key="7">
    <source>
        <dbReference type="HAMAP-Rule" id="MF_02065"/>
    </source>
</evidence>
<evidence type="ECO:0000256" key="2">
    <source>
        <dbReference type="ARBA" id="ARBA00022692"/>
    </source>
</evidence>
<dbReference type="HAMAP" id="MF_02065">
    <property type="entry name" value="MltG"/>
    <property type="match status" value="1"/>
</dbReference>
<proteinExistence type="inferred from homology"/>
<dbReference type="PATRIC" id="fig|1618345.3.peg.1030"/>
<evidence type="ECO:0000313" key="9">
    <source>
        <dbReference type="Proteomes" id="UP000034207"/>
    </source>
</evidence>
<evidence type="ECO:0000256" key="6">
    <source>
        <dbReference type="ARBA" id="ARBA00023316"/>
    </source>
</evidence>